<gene>
    <name evidence="1" type="ORF">EKG35_17220</name>
</gene>
<dbReference type="InterPro" id="IPR029062">
    <property type="entry name" value="Class_I_gatase-like"/>
</dbReference>
<dbReference type="SUPFAM" id="SSF52317">
    <property type="entry name" value="Class I glutamine amidotransferase-like"/>
    <property type="match status" value="1"/>
</dbReference>
<reference evidence="1 2" key="1">
    <citation type="submission" date="2018-12" db="EMBL/GenBank/DDBJ databases">
        <authorList>
            <person name="Yu L."/>
        </authorList>
    </citation>
    <scope>NUCLEOTIDE SEQUENCE [LARGE SCALE GENOMIC DNA]</scope>
    <source>
        <strain evidence="1 2">S5H2222</strain>
    </source>
</reference>
<dbReference type="CDD" id="cd01745">
    <property type="entry name" value="GATase1_2"/>
    <property type="match status" value="1"/>
</dbReference>
<dbReference type="PROSITE" id="PS51273">
    <property type="entry name" value="GATASE_TYPE_1"/>
    <property type="match status" value="1"/>
</dbReference>
<name>A0A431UH01_9BACI</name>
<dbReference type="InterPro" id="IPR044668">
    <property type="entry name" value="PuuD-like"/>
</dbReference>
<keyword evidence="1" id="KW-0378">Hydrolase</keyword>
<dbReference type="GO" id="GO:0005829">
    <property type="term" value="C:cytosol"/>
    <property type="evidence" value="ECO:0007669"/>
    <property type="project" value="TreeGrafter"/>
</dbReference>
<dbReference type="OrthoDB" id="9813383at2"/>
<dbReference type="PANTHER" id="PTHR43235">
    <property type="entry name" value="GLUTAMINE AMIDOTRANSFERASE PB2B2.05-RELATED"/>
    <property type="match status" value="1"/>
</dbReference>
<dbReference type="InterPro" id="IPR011697">
    <property type="entry name" value="Peptidase_C26"/>
</dbReference>
<dbReference type="AlphaFoldDB" id="A0A431UH01"/>
<dbReference type="FunFam" id="3.40.50.880:FF:000030">
    <property type="entry name" value="Gamma-glutamyl-gamma-aminobutyrate hydrolase PuuD"/>
    <property type="match status" value="1"/>
</dbReference>
<evidence type="ECO:0000313" key="1">
    <source>
        <dbReference type="EMBL" id="RTQ88950.1"/>
    </source>
</evidence>
<protein>
    <submittedName>
        <fullName evidence="1">Gamma-glutamyl-gamma-aminobutyrate hydrolase family protein</fullName>
    </submittedName>
</protein>
<dbReference type="EMBL" id="RXNR01000070">
    <property type="protein sequence ID" value="RTQ88950.1"/>
    <property type="molecule type" value="Genomic_DNA"/>
</dbReference>
<dbReference type="PANTHER" id="PTHR43235:SF1">
    <property type="entry name" value="GLUTAMINE AMIDOTRANSFERASE PB2B2.05-RELATED"/>
    <property type="match status" value="1"/>
</dbReference>
<accession>A0A431UH01</accession>
<proteinExistence type="predicted"/>
<evidence type="ECO:0000313" key="2">
    <source>
        <dbReference type="Proteomes" id="UP000276349"/>
    </source>
</evidence>
<dbReference type="Proteomes" id="UP000276349">
    <property type="component" value="Unassembled WGS sequence"/>
</dbReference>
<dbReference type="GO" id="GO:0006598">
    <property type="term" value="P:polyamine catabolic process"/>
    <property type="evidence" value="ECO:0007669"/>
    <property type="project" value="TreeGrafter"/>
</dbReference>
<dbReference type="RefSeq" id="WP_126295785.1">
    <property type="nucleotide sequence ID" value="NZ_JAXUAO010000142.1"/>
</dbReference>
<dbReference type="Pfam" id="PF07722">
    <property type="entry name" value="Peptidase_C26"/>
    <property type="match status" value="1"/>
</dbReference>
<sequence>MKPIVGLTMTKSDKKYSLNAPYVQSILDAGGVPLCIPFGVEKDVDQLISTLDGLLLTGGVDIHPHFFNEEPHLNLGEVSLRRDQVEIALAKAALKKKLPIFAICRGIQLLNIVLGGGLYQDINTQFEKEPLLHNQKAERHEASHFVTINSESLLYKIIGNDKIAVNSLHHQAIKDVPHVLLITAKASDGIVEAVELKDYPFCIAVQWHPEEMAVAGDKHSKALFAEFIQACTKYKI</sequence>
<keyword evidence="2" id="KW-1185">Reference proteome</keyword>
<organism evidence="1 2">
    <name type="scientific">Lysinibacillus telephonicus</name>
    <dbReference type="NCBI Taxonomy" id="1714840"/>
    <lineage>
        <taxon>Bacteria</taxon>
        <taxon>Bacillati</taxon>
        <taxon>Bacillota</taxon>
        <taxon>Bacilli</taxon>
        <taxon>Bacillales</taxon>
        <taxon>Bacillaceae</taxon>
        <taxon>Lysinibacillus</taxon>
    </lineage>
</organism>
<dbReference type="GO" id="GO:0033969">
    <property type="term" value="F:gamma-glutamyl-gamma-aminobutyrate hydrolase activity"/>
    <property type="evidence" value="ECO:0007669"/>
    <property type="project" value="TreeGrafter"/>
</dbReference>
<comment type="caution">
    <text evidence="1">The sequence shown here is derived from an EMBL/GenBank/DDBJ whole genome shotgun (WGS) entry which is preliminary data.</text>
</comment>
<dbReference type="Gene3D" id="3.40.50.880">
    <property type="match status" value="1"/>
</dbReference>